<evidence type="ECO:0000256" key="2">
    <source>
        <dbReference type="ARBA" id="ARBA00007832"/>
    </source>
</evidence>
<proteinExistence type="inferred from homology"/>
<gene>
    <name evidence="5" type="ORF">ACFQPF_14090</name>
</gene>
<feature type="domain" description="Aerobactin siderophore biosynthesis IucA/IucC-like C-terminal" evidence="4">
    <location>
        <begin position="480"/>
        <end position="645"/>
    </location>
</feature>
<dbReference type="PANTHER" id="PTHR34384:SF6">
    <property type="entry name" value="STAPHYLOFERRIN B SYNTHASE"/>
    <property type="match status" value="1"/>
</dbReference>
<evidence type="ECO:0000259" key="4">
    <source>
        <dbReference type="Pfam" id="PF06276"/>
    </source>
</evidence>
<keyword evidence="6" id="KW-1185">Reference proteome</keyword>
<reference evidence="6" key="1">
    <citation type="journal article" date="2019" name="Int. J. Syst. Evol. Microbiol.">
        <title>The Global Catalogue of Microorganisms (GCM) 10K type strain sequencing project: providing services to taxonomists for standard genome sequencing and annotation.</title>
        <authorList>
            <consortium name="The Broad Institute Genomics Platform"/>
            <consortium name="The Broad Institute Genome Sequencing Center for Infectious Disease"/>
            <person name="Wu L."/>
            <person name="Ma J."/>
        </authorList>
    </citation>
    <scope>NUCLEOTIDE SEQUENCE [LARGE SCALE GENOMIC DNA]</scope>
    <source>
        <strain evidence="6">NBRC 106396</strain>
    </source>
</reference>
<dbReference type="Pfam" id="PF04183">
    <property type="entry name" value="IucA_IucC"/>
    <property type="match status" value="1"/>
</dbReference>
<dbReference type="Pfam" id="PF06276">
    <property type="entry name" value="FhuF"/>
    <property type="match status" value="1"/>
</dbReference>
<accession>A0ABW2NTW5</accession>
<dbReference type="InterPro" id="IPR022770">
    <property type="entry name" value="IucA/IucC-like_C"/>
</dbReference>
<comment type="similarity">
    <text evidence="2">Belongs to the IucA/IucC family.</text>
</comment>
<feature type="domain" description="Aerobactin siderophore biosynthesis IucA/IucC N-terminal" evidence="3">
    <location>
        <begin position="202"/>
        <end position="446"/>
    </location>
</feature>
<comment type="caution">
    <text evidence="5">The sequence shown here is derived from an EMBL/GenBank/DDBJ whole genome shotgun (WGS) entry which is preliminary data.</text>
</comment>
<dbReference type="RefSeq" id="WP_379750360.1">
    <property type="nucleotide sequence ID" value="NZ_JBHTCP010000047.1"/>
</dbReference>
<comment type="pathway">
    <text evidence="1">Siderophore biosynthesis.</text>
</comment>
<dbReference type="InterPro" id="IPR037455">
    <property type="entry name" value="LucA/IucC-like"/>
</dbReference>
<evidence type="ECO:0000256" key="1">
    <source>
        <dbReference type="ARBA" id="ARBA00004924"/>
    </source>
</evidence>
<sequence length="662" mass="75254">MKSATIEPTKRQLHIEEQLILTFLKQEKPMLSEPFLQAVQKGRDGILSRLISSLLRENIMNHKERAVFVPAAEAAGMLQPRLSRIAKKRQLFKHAASLCVLSFETIDAKLLVPVGSMSSFFRPVLCPPFILVKEEMDHVVLHPNEILDLLLSDGYDGPRGHFDSFRNDVANSAANLALAYASHSLSSGISTLEAAENALDSYSFFEQLVIEGHPTHPGAKMRKGLSPEENWNYSAEFKETVRLQFAAVSKNLVYHQQMPGVSWQDELLQAEPLLAVEAQKVLGHNWKERYTLFPVHPWQAQHILPSLYKHELERGELILLPYTSPYVPGMSFRTLFPSLGGLSKPHYKLPASVHLTGEIRTLSEQTIHNGPLMSELVHSFVQEDTVIDSDRFVPVMEKMGAYFLSNGDENEAYQTERSESLSFVIRENIAHHVREDEWGMVCSALVSRVHDAPAPLIAELITRYKLSQRLSKDEDAVFLFLIRYVKNMLSGTIPLMTKYGIGVEGHLQNSVAVFSKDGTPLRLLMRDWEGIRVHRGRLSRQGVDLDRFHHKSRILVDDLKSVYNKVFYSVVQNHFAEIILTVSAHYRIEEKHLWSLVRDVMMEMFEAIGKEPLYAEDAAKDAAVFFAEKVDYKAVTLMRMTGEAHSYFYSKVDNPLSHSKEY</sequence>
<organism evidence="5 6">
    <name type="scientific">Fictibacillus iocasae</name>
    <dbReference type="NCBI Taxonomy" id="2715437"/>
    <lineage>
        <taxon>Bacteria</taxon>
        <taxon>Bacillati</taxon>
        <taxon>Bacillota</taxon>
        <taxon>Bacilli</taxon>
        <taxon>Bacillales</taxon>
        <taxon>Fictibacillaceae</taxon>
        <taxon>Fictibacillus</taxon>
    </lineage>
</organism>
<dbReference type="PANTHER" id="PTHR34384">
    <property type="entry name" value="L-2,3-DIAMINOPROPANOATE--CITRATE LIGASE"/>
    <property type="match status" value="1"/>
</dbReference>
<evidence type="ECO:0000313" key="5">
    <source>
        <dbReference type="EMBL" id="MFC7372794.1"/>
    </source>
</evidence>
<dbReference type="Gene3D" id="1.10.510.40">
    <property type="match status" value="1"/>
</dbReference>
<dbReference type="EMBL" id="JBHTCP010000047">
    <property type="protein sequence ID" value="MFC7372794.1"/>
    <property type="molecule type" value="Genomic_DNA"/>
</dbReference>
<evidence type="ECO:0000313" key="6">
    <source>
        <dbReference type="Proteomes" id="UP001596549"/>
    </source>
</evidence>
<name>A0ABW2NTW5_9BACL</name>
<dbReference type="Proteomes" id="UP001596549">
    <property type="component" value="Unassembled WGS sequence"/>
</dbReference>
<evidence type="ECO:0000259" key="3">
    <source>
        <dbReference type="Pfam" id="PF04183"/>
    </source>
</evidence>
<protein>
    <submittedName>
        <fullName evidence="5">IucA/IucC family protein</fullName>
    </submittedName>
</protein>
<dbReference type="InterPro" id="IPR007310">
    <property type="entry name" value="Aerobactin_biosyn_IucA/IucC_N"/>
</dbReference>